<evidence type="ECO:0000256" key="1">
    <source>
        <dbReference type="ARBA" id="ARBA00004123"/>
    </source>
</evidence>
<evidence type="ECO:0000256" key="4">
    <source>
        <dbReference type="SAM" id="Coils"/>
    </source>
</evidence>
<evidence type="ECO:0000256" key="3">
    <source>
        <dbReference type="ARBA" id="ARBA00023242"/>
    </source>
</evidence>
<dbReference type="GO" id="GO:0036228">
    <property type="term" value="P:protein localization to nuclear inner membrane"/>
    <property type="evidence" value="ECO:0007669"/>
    <property type="project" value="TreeGrafter"/>
</dbReference>
<keyword evidence="3" id="KW-0539">Nucleus</keyword>
<protein>
    <recommendedName>
        <fullName evidence="6">Nucleoporin Nup54 alpha-helical domain-containing protein</fullName>
    </recommendedName>
</protein>
<comment type="subcellular location">
    <subcellularLocation>
        <location evidence="1">Nucleus</location>
    </subcellularLocation>
</comment>
<dbReference type="GO" id="GO:0006999">
    <property type="term" value="P:nuclear pore organization"/>
    <property type="evidence" value="ECO:0007669"/>
    <property type="project" value="TreeGrafter"/>
</dbReference>
<keyword evidence="8" id="KW-1185">Reference proteome</keyword>
<name>A0A1J4JA80_9EUKA</name>
<dbReference type="GeneID" id="94846369"/>
<comment type="caution">
    <text evidence="7">The sequence shown here is derived from an EMBL/GenBank/DDBJ whole genome shotgun (WGS) entry which is preliminary data.</text>
</comment>
<keyword evidence="2" id="KW-0813">Transport</keyword>
<evidence type="ECO:0000259" key="6">
    <source>
        <dbReference type="Pfam" id="PF13874"/>
    </source>
</evidence>
<dbReference type="InterPro" id="IPR024864">
    <property type="entry name" value="Nup54/Nup57/Nup44"/>
</dbReference>
<feature type="region of interest" description="Disordered" evidence="5">
    <location>
        <begin position="1"/>
        <end position="26"/>
    </location>
</feature>
<evidence type="ECO:0000256" key="5">
    <source>
        <dbReference type="SAM" id="MobiDB-lite"/>
    </source>
</evidence>
<dbReference type="GO" id="GO:0006607">
    <property type="term" value="P:NLS-bearing protein import into nucleus"/>
    <property type="evidence" value="ECO:0007669"/>
    <property type="project" value="TreeGrafter"/>
</dbReference>
<sequence length="293" mass="33219">MSNLSTVKGNESTTAPPKSNTSSFGGFGGFNSSFGFGAQQKPQKPPDPLYQRLYKIRDAYDTKADTYRFWSVVQNVSAGGTSVAAQPPKYIDPKEWAKAKQYPIISKDSTSPAQLSGFKELQDRFEQQKKIVDKMTAKLDVLKKRIAGLRIQYDERFISLIQDISANSYKISEKLMEVLKSKEIAALPDLPFSPEEHQLFDRLQKLEKEIYKPNQYVSALNALNLKSTMIRESGAYYPDIELTEQTDATELIIQSNHEAIESLVNIISKMNKQTNVLEKTMKEETSMFTNNRF</sequence>
<dbReference type="Proteomes" id="UP000179807">
    <property type="component" value="Unassembled WGS sequence"/>
</dbReference>
<reference evidence="7" key="1">
    <citation type="submission" date="2016-10" db="EMBL/GenBank/DDBJ databases">
        <authorList>
            <person name="Benchimol M."/>
            <person name="Almeida L.G."/>
            <person name="Vasconcelos A.T."/>
            <person name="Perreira-Neves A."/>
            <person name="Rosa I.A."/>
            <person name="Tasca T."/>
            <person name="Bogo M.R."/>
            <person name="de Souza W."/>
        </authorList>
    </citation>
    <scope>NUCLEOTIDE SEQUENCE [LARGE SCALE GENOMIC DNA]</scope>
    <source>
        <strain evidence="7">K</strain>
    </source>
</reference>
<dbReference type="InterPro" id="IPR025712">
    <property type="entry name" value="Nup54_alpha-helical_dom"/>
</dbReference>
<dbReference type="GO" id="GO:0017056">
    <property type="term" value="F:structural constituent of nuclear pore"/>
    <property type="evidence" value="ECO:0007669"/>
    <property type="project" value="TreeGrafter"/>
</dbReference>
<dbReference type="PANTHER" id="PTHR13000:SF0">
    <property type="entry name" value="NUCLEOPORIN P54"/>
    <property type="match status" value="1"/>
</dbReference>
<feature type="coiled-coil region" evidence="4">
    <location>
        <begin position="118"/>
        <end position="152"/>
    </location>
</feature>
<evidence type="ECO:0000313" key="8">
    <source>
        <dbReference type="Proteomes" id="UP000179807"/>
    </source>
</evidence>
<evidence type="ECO:0000313" key="7">
    <source>
        <dbReference type="EMBL" id="OHS96072.1"/>
    </source>
</evidence>
<accession>A0A1J4JA80</accession>
<proteinExistence type="predicted"/>
<dbReference type="Pfam" id="PF13874">
    <property type="entry name" value="Nup54"/>
    <property type="match status" value="1"/>
</dbReference>
<dbReference type="OrthoDB" id="6162375at2759"/>
<organism evidence="7 8">
    <name type="scientific">Tritrichomonas foetus</name>
    <dbReference type="NCBI Taxonomy" id="1144522"/>
    <lineage>
        <taxon>Eukaryota</taxon>
        <taxon>Metamonada</taxon>
        <taxon>Parabasalia</taxon>
        <taxon>Tritrichomonadida</taxon>
        <taxon>Tritrichomonadidae</taxon>
        <taxon>Tritrichomonas</taxon>
    </lineage>
</organism>
<dbReference type="RefSeq" id="XP_068349209.1">
    <property type="nucleotide sequence ID" value="XM_068511665.1"/>
</dbReference>
<dbReference type="GO" id="GO:0044613">
    <property type="term" value="C:nuclear pore central transport channel"/>
    <property type="evidence" value="ECO:0007669"/>
    <property type="project" value="TreeGrafter"/>
</dbReference>
<feature type="domain" description="Nucleoporin Nup54 alpha-helical" evidence="6">
    <location>
        <begin position="87"/>
        <end position="223"/>
    </location>
</feature>
<feature type="compositionally biased region" description="Polar residues" evidence="5">
    <location>
        <begin position="1"/>
        <end position="18"/>
    </location>
</feature>
<gene>
    <name evidence="7" type="ORF">TRFO_37832</name>
</gene>
<dbReference type="EMBL" id="MLAK01001203">
    <property type="protein sequence ID" value="OHS96072.1"/>
    <property type="molecule type" value="Genomic_DNA"/>
</dbReference>
<dbReference type="VEuPathDB" id="TrichDB:TRFO_37832"/>
<keyword evidence="4" id="KW-0175">Coiled coil</keyword>
<dbReference type="PANTHER" id="PTHR13000">
    <property type="entry name" value="NUCLEOPORIN P54"/>
    <property type="match status" value="1"/>
</dbReference>
<dbReference type="AlphaFoldDB" id="A0A1J4JA80"/>
<evidence type="ECO:0000256" key="2">
    <source>
        <dbReference type="ARBA" id="ARBA00022448"/>
    </source>
</evidence>